<dbReference type="Pfam" id="PF23750">
    <property type="entry name" value="RsgI_M"/>
    <property type="match status" value="1"/>
</dbReference>
<dbReference type="RefSeq" id="WP_074717648.1">
    <property type="nucleotide sequence ID" value="NZ_FNWV01000008.1"/>
</dbReference>
<protein>
    <recommendedName>
        <fullName evidence="3">Anti-sigma factor RsgI-like middle domain-containing protein</fullName>
    </recommendedName>
</protein>
<feature type="region of interest" description="Disordered" evidence="1">
    <location>
        <begin position="188"/>
        <end position="371"/>
    </location>
</feature>
<evidence type="ECO:0000313" key="4">
    <source>
        <dbReference type="EMBL" id="SEH73158.1"/>
    </source>
</evidence>
<name>A0A1H6KIL5_RUMFL</name>
<accession>A0A1H6KIL5</accession>
<feature type="compositionally biased region" description="Pro residues" evidence="1">
    <location>
        <begin position="229"/>
        <end position="241"/>
    </location>
</feature>
<feature type="compositionally biased region" description="Low complexity" evidence="1">
    <location>
        <begin position="242"/>
        <end position="251"/>
    </location>
</feature>
<evidence type="ECO:0000313" key="5">
    <source>
        <dbReference type="Proteomes" id="UP000183190"/>
    </source>
</evidence>
<keyword evidence="2" id="KW-1133">Transmembrane helix</keyword>
<keyword evidence="2" id="KW-0472">Membrane</keyword>
<evidence type="ECO:0000256" key="1">
    <source>
        <dbReference type="SAM" id="MobiDB-lite"/>
    </source>
</evidence>
<evidence type="ECO:0000256" key="2">
    <source>
        <dbReference type="SAM" id="Phobius"/>
    </source>
</evidence>
<feature type="domain" description="Anti-sigma factor RsgI-like middle" evidence="3">
    <location>
        <begin position="93"/>
        <end position="181"/>
    </location>
</feature>
<feature type="compositionally biased region" description="Pro residues" evidence="1">
    <location>
        <begin position="348"/>
        <end position="371"/>
    </location>
</feature>
<feature type="compositionally biased region" description="Basic and acidic residues" evidence="1">
    <location>
        <begin position="266"/>
        <end position="284"/>
    </location>
</feature>
<feature type="transmembrane region" description="Helical" evidence="2">
    <location>
        <begin position="58"/>
        <end position="76"/>
    </location>
</feature>
<proteinExistence type="predicted"/>
<feature type="compositionally biased region" description="Basic and acidic residues" evidence="1">
    <location>
        <begin position="301"/>
        <end position="319"/>
    </location>
</feature>
<dbReference type="OrthoDB" id="1985537at2"/>
<gene>
    <name evidence="4" type="ORF">SAMN02910265_02392</name>
</gene>
<dbReference type="AlphaFoldDB" id="A0A1H6KIL5"/>
<evidence type="ECO:0000259" key="3">
    <source>
        <dbReference type="Pfam" id="PF23750"/>
    </source>
</evidence>
<dbReference type="EMBL" id="FNWV01000008">
    <property type="protein sequence ID" value="SEH73158.1"/>
    <property type="molecule type" value="Genomic_DNA"/>
</dbReference>
<keyword evidence="2" id="KW-0812">Transmembrane</keyword>
<feature type="compositionally biased region" description="Low complexity" evidence="1">
    <location>
        <begin position="219"/>
        <end position="228"/>
    </location>
</feature>
<dbReference type="InterPro" id="IPR055431">
    <property type="entry name" value="RsgI_M"/>
</dbReference>
<sequence length="371" mass="40043">MKYIVMECHEGYAVLMDEESRFVNAANMHYEVGQSVTDPIIMNEEHTARRITFTAGKLIAAAACLVIFASAGSIYYSRNLKPHSTVLISSDANIRMEVNKKGKVLHIVSDSEIGKDILKDYDGKGKDKLTVANEIIELEKEKGYISDGDTIDVYISSDNSDDYRSIKSDLENGITDIKVEVHGIDSLKKNTKPTEAVKKPDPPKPDAEKKPDSGKADTPKQPAQSAVAPPAPAEPPAPAVQPPNANNNKVEPPAPPVPPADAAEPEPPKAPEKQAEAGKNEAPKPDTPAEPAKPALPNEGELPHPEHEKLSSDIDKEQRISFSDMNPVMLLPEPIQEEEPIAAAEPPMAEPPAPEPPSPEAELPPQPPIVP</sequence>
<feature type="compositionally biased region" description="Basic and acidic residues" evidence="1">
    <location>
        <begin position="195"/>
        <end position="218"/>
    </location>
</feature>
<reference evidence="4 5" key="1">
    <citation type="submission" date="2016-10" db="EMBL/GenBank/DDBJ databases">
        <authorList>
            <person name="de Groot N.N."/>
        </authorList>
    </citation>
    <scope>NUCLEOTIDE SEQUENCE [LARGE SCALE GENOMIC DNA]</scope>
    <source>
        <strain evidence="4 5">YAD2003</strain>
    </source>
</reference>
<dbReference type="Proteomes" id="UP000183190">
    <property type="component" value="Unassembled WGS sequence"/>
</dbReference>
<organism evidence="4 5">
    <name type="scientific">Ruminococcus flavefaciens</name>
    <dbReference type="NCBI Taxonomy" id="1265"/>
    <lineage>
        <taxon>Bacteria</taxon>
        <taxon>Bacillati</taxon>
        <taxon>Bacillota</taxon>
        <taxon>Clostridia</taxon>
        <taxon>Eubacteriales</taxon>
        <taxon>Oscillospiraceae</taxon>
        <taxon>Ruminococcus</taxon>
    </lineage>
</organism>